<feature type="domain" description="HTH lysR-type" evidence="5">
    <location>
        <begin position="1"/>
        <end position="59"/>
    </location>
</feature>
<proteinExistence type="inferred from homology"/>
<sequence length="300" mass="33848">MDILSCLKSFTATVDCKSFSAAARSLYISPSKLSKQISWLEEELDIALFVRSTTRLVLTEPGQRLYEKTLVLLEQLEQVKAIVNPGKAELQGTIQLYLTVTPAIPYLTSLSIEFMQKHPKISMDILVGSEDVGIYSSTFDLALSFEVIKHPKLSCSKLFSIQRNTFASPAYLKQYGNPHTIEELAKHNCLVNTLYGLQNKWIFNKKIIHVSGNFKSNNASVLKQAAVEGVGLIWAPYFSVTEEVKKGLLVPVLPQEISPDITLYAIYPKHLAHDRKINQLLHFFYQKALAQKIMKIQDKQ</sequence>
<keyword evidence="4" id="KW-0804">Transcription</keyword>
<dbReference type="InParanoid" id="G9EMN8"/>
<dbReference type="GO" id="GO:0003700">
    <property type="term" value="F:DNA-binding transcription factor activity"/>
    <property type="evidence" value="ECO:0007669"/>
    <property type="project" value="InterPro"/>
</dbReference>
<evidence type="ECO:0000259" key="5">
    <source>
        <dbReference type="PROSITE" id="PS50931"/>
    </source>
</evidence>
<evidence type="ECO:0000313" key="6">
    <source>
        <dbReference type="EMBL" id="EHL31432.1"/>
    </source>
</evidence>
<dbReference type="EMBL" id="JH413814">
    <property type="protein sequence ID" value="EHL31432.1"/>
    <property type="molecule type" value="Genomic_DNA"/>
</dbReference>
<dbReference type="AlphaFoldDB" id="G9EMN8"/>
<dbReference type="GO" id="GO:0003677">
    <property type="term" value="F:DNA binding"/>
    <property type="evidence" value="ECO:0007669"/>
    <property type="project" value="UniProtKB-KW"/>
</dbReference>
<dbReference type="Proteomes" id="UP000002770">
    <property type="component" value="Unassembled WGS sequence"/>
</dbReference>
<dbReference type="OrthoDB" id="8885940at2"/>
<dbReference type="Pfam" id="PF00126">
    <property type="entry name" value="HTH_1"/>
    <property type="match status" value="1"/>
</dbReference>
<evidence type="ECO:0000256" key="1">
    <source>
        <dbReference type="ARBA" id="ARBA00009437"/>
    </source>
</evidence>
<organism evidence="6 7">
    <name type="scientific">Legionella drancourtii LLAP12</name>
    <dbReference type="NCBI Taxonomy" id="658187"/>
    <lineage>
        <taxon>Bacteria</taxon>
        <taxon>Pseudomonadati</taxon>
        <taxon>Pseudomonadota</taxon>
        <taxon>Gammaproteobacteria</taxon>
        <taxon>Legionellales</taxon>
        <taxon>Legionellaceae</taxon>
        <taxon>Legionella</taxon>
    </lineage>
</organism>
<evidence type="ECO:0000256" key="4">
    <source>
        <dbReference type="ARBA" id="ARBA00023163"/>
    </source>
</evidence>
<evidence type="ECO:0000313" key="7">
    <source>
        <dbReference type="Proteomes" id="UP000002770"/>
    </source>
</evidence>
<dbReference type="HOGENOM" id="CLU_039613_16_2_6"/>
<dbReference type="InterPro" id="IPR000847">
    <property type="entry name" value="LysR_HTH_N"/>
</dbReference>
<reference evidence="6 7" key="1">
    <citation type="journal article" date="2011" name="BMC Genomics">
        <title>Insight into cross-talk between intra-amoebal pathogens.</title>
        <authorList>
            <person name="Gimenez G."/>
            <person name="Bertelli C."/>
            <person name="Moliner C."/>
            <person name="Robert C."/>
            <person name="Raoult D."/>
            <person name="Fournier P.E."/>
            <person name="Greub G."/>
        </authorList>
    </citation>
    <scope>NUCLEOTIDE SEQUENCE [LARGE SCALE GENOMIC DNA]</scope>
    <source>
        <strain evidence="6 7">LLAP12</strain>
    </source>
</reference>
<dbReference type="PROSITE" id="PS50931">
    <property type="entry name" value="HTH_LYSR"/>
    <property type="match status" value="1"/>
</dbReference>
<dbReference type="InterPro" id="IPR036388">
    <property type="entry name" value="WH-like_DNA-bd_sf"/>
</dbReference>
<dbReference type="FunFam" id="1.10.10.10:FF:000001">
    <property type="entry name" value="LysR family transcriptional regulator"/>
    <property type="match status" value="1"/>
</dbReference>
<evidence type="ECO:0000256" key="3">
    <source>
        <dbReference type="ARBA" id="ARBA00023125"/>
    </source>
</evidence>
<dbReference type="eggNOG" id="COG0583">
    <property type="taxonomic scope" value="Bacteria"/>
</dbReference>
<dbReference type="InterPro" id="IPR036390">
    <property type="entry name" value="WH_DNA-bd_sf"/>
</dbReference>
<dbReference type="CDD" id="cd08422">
    <property type="entry name" value="PBP2_CrgA_like"/>
    <property type="match status" value="1"/>
</dbReference>
<dbReference type="PANTHER" id="PTHR30537:SF5">
    <property type="entry name" value="HTH-TYPE TRANSCRIPTIONAL ACTIVATOR TTDR-RELATED"/>
    <property type="match status" value="1"/>
</dbReference>
<name>G9EMN8_9GAMM</name>
<dbReference type="SUPFAM" id="SSF53850">
    <property type="entry name" value="Periplasmic binding protein-like II"/>
    <property type="match status" value="1"/>
</dbReference>
<protein>
    <recommendedName>
        <fullName evidence="5">HTH lysR-type domain-containing protein</fullName>
    </recommendedName>
</protein>
<dbReference type="PRINTS" id="PR00039">
    <property type="entry name" value="HTHLYSR"/>
</dbReference>
<dbReference type="PANTHER" id="PTHR30537">
    <property type="entry name" value="HTH-TYPE TRANSCRIPTIONAL REGULATOR"/>
    <property type="match status" value="1"/>
</dbReference>
<dbReference type="RefSeq" id="WP_006870436.1">
    <property type="nucleotide sequence ID" value="NZ_JH413814.1"/>
</dbReference>
<gene>
    <name evidence="6" type="ORF">LDG_6508</name>
</gene>
<accession>G9EMN8</accession>
<dbReference type="Gene3D" id="3.40.190.10">
    <property type="entry name" value="Periplasmic binding protein-like II"/>
    <property type="match status" value="2"/>
</dbReference>
<keyword evidence="7" id="KW-1185">Reference proteome</keyword>
<dbReference type="Gene3D" id="1.10.10.10">
    <property type="entry name" value="Winged helix-like DNA-binding domain superfamily/Winged helix DNA-binding domain"/>
    <property type="match status" value="1"/>
</dbReference>
<keyword evidence="3" id="KW-0238">DNA-binding</keyword>
<comment type="similarity">
    <text evidence="1">Belongs to the LysR transcriptional regulatory family.</text>
</comment>
<evidence type="ECO:0000256" key="2">
    <source>
        <dbReference type="ARBA" id="ARBA00023015"/>
    </source>
</evidence>
<dbReference type="STRING" id="658187.LDG_6508"/>
<dbReference type="SUPFAM" id="SSF46785">
    <property type="entry name" value="Winged helix' DNA-binding domain"/>
    <property type="match status" value="1"/>
</dbReference>
<dbReference type="InterPro" id="IPR005119">
    <property type="entry name" value="LysR_subst-bd"/>
</dbReference>
<dbReference type="InterPro" id="IPR058163">
    <property type="entry name" value="LysR-type_TF_proteobact-type"/>
</dbReference>
<dbReference type="Pfam" id="PF03466">
    <property type="entry name" value="LysR_substrate"/>
    <property type="match status" value="1"/>
</dbReference>
<keyword evidence="2" id="KW-0805">Transcription regulation</keyword>